<accession>A0A388MC61</accession>
<feature type="coiled-coil region" evidence="1">
    <location>
        <begin position="8"/>
        <end position="42"/>
    </location>
</feature>
<dbReference type="AlphaFoldDB" id="A0A388MC61"/>
<evidence type="ECO:0000313" key="2">
    <source>
        <dbReference type="EMBL" id="GBG92062.1"/>
    </source>
</evidence>
<organism evidence="2 3">
    <name type="scientific">Chara braunii</name>
    <name type="common">Braun's stonewort</name>
    <dbReference type="NCBI Taxonomy" id="69332"/>
    <lineage>
        <taxon>Eukaryota</taxon>
        <taxon>Viridiplantae</taxon>
        <taxon>Streptophyta</taxon>
        <taxon>Charophyceae</taxon>
        <taxon>Charales</taxon>
        <taxon>Characeae</taxon>
        <taxon>Chara</taxon>
    </lineage>
</organism>
<protein>
    <submittedName>
        <fullName evidence="2">Uncharacterized protein</fullName>
    </submittedName>
</protein>
<keyword evidence="1" id="KW-0175">Coiled coil</keyword>
<sequence>MGTKELIEEAEESAKEDLQRQAAILEAQVNILKDQNHEFEEATINLQKIAQGQQREIEAAARLDGKNGAKQRVVLRCRWNEKHSDWEVAIHRSLQLISMKVSACTEKDFRNLIVEDLPTRVHILGRMESTTEGGDSRRGNLAVDFRPILLVVQEAAVLKGDLVWMPWQVVETIPCGLLGGEHCKKGMPLVAWLPTVVSATCASLFEEKLMGESCAMGILDAKT</sequence>
<dbReference type="EMBL" id="BFEA01000994">
    <property type="protein sequence ID" value="GBG92062.1"/>
    <property type="molecule type" value="Genomic_DNA"/>
</dbReference>
<proteinExistence type="predicted"/>
<name>A0A388MC61_CHABU</name>
<evidence type="ECO:0000313" key="3">
    <source>
        <dbReference type="Proteomes" id="UP000265515"/>
    </source>
</evidence>
<keyword evidence="3" id="KW-1185">Reference proteome</keyword>
<gene>
    <name evidence="2" type="ORF">CBR_g54317</name>
</gene>
<dbReference type="Gramene" id="GBG92062">
    <property type="protein sequence ID" value="GBG92062"/>
    <property type="gene ID" value="CBR_g54317"/>
</dbReference>
<reference evidence="2 3" key="1">
    <citation type="journal article" date="2018" name="Cell">
        <title>The Chara Genome: Secondary Complexity and Implications for Plant Terrestrialization.</title>
        <authorList>
            <person name="Nishiyama T."/>
            <person name="Sakayama H."/>
            <person name="Vries J.D."/>
            <person name="Buschmann H."/>
            <person name="Saint-Marcoux D."/>
            <person name="Ullrich K.K."/>
            <person name="Haas F.B."/>
            <person name="Vanderstraeten L."/>
            <person name="Becker D."/>
            <person name="Lang D."/>
            <person name="Vosolsobe S."/>
            <person name="Rombauts S."/>
            <person name="Wilhelmsson P.K.I."/>
            <person name="Janitza P."/>
            <person name="Kern R."/>
            <person name="Heyl A."/>
            <person name="Rumpler F."/>
            <person name="Villalobos L.I.A.C."/>
            <person name="Clay J.M."/>
            <person name="Skokan R."/>
            <person name="Toyoda A."/>
            <person name="Suzuki Y."/>
            <person name="Kagoshima H."/>
            <person name="Schijlen E."/>
            <person name="Tajeshwar N."/>
            <person name="Catarino B."/>
            <person name="Hetherington A.J."/>
            <person name="Saltykova A."/>
            <person name="Bonnot C."/>
            <person name="Breuninger H."/>
            <person name="Symeonidi A."/>
            <person name="Radhakrishnan G.V."/>
            <person name="Van Nieuwerburgh F."/>
            <person name="Deforce D."/>
            <person name="Chang C."/>
            <person name="Karol K.G."/>
            <person name="Hedrich R."/>
            <person name="Ulvskov P."/>
            <person name="Glockner G."/>
            <person name="Delwiche C.F."/>
            <person name="Petrasek J."/>
            <person name="Van de Peer Y."/>
            <person name="Friml J."/>
            <person name="Beilby M."/>
            <person name="Dolan L."/>
            <person name="Kohara Y."/>
            <person name="Sugano S."/>
            <person name="Fujiyama A."/>
            <person name="Delaux P.-M."/>
            <person name="Quint M."/>
            <person name="TheiBen G."/>
            <person name="Hagemann M."/>
            <person name="Harholt J."/>
            <person name="Dunand C."/>
            <person name="Zachgo S."/>
            <person name="Langdale J."/>
            <person name="Maumus F."/>
            <person name="Straeten D.V.D."/>
            <person name="Gould S.B."/>
            <person name="Rensing S.A."/>
        </authorList>
    </citation>
    <scope>NUCLEOTIDE SEQUENCE [LARGE SCALE GENOMIC DNA]</scope>
    <source>
        <strain evidence="2 3">S276</strain>
    </source>
</reference>
<comment type="caution">
    <text evidence="2">The sequence shown here is derived from an EMBL/GenBank/DDBJ whole genome shotgun (WGS) entry which is preliminary data.</text>
</comment>
<evidence type="ECO:0000256" key="1">
    <source>
        <dbReference type="SAM" id="Coils"/>
    </source>
</evidence>
<dbReference type="Proteomes" id="UP000265515">
    <property type="component" value="Unassembled WGS sequence"/>
</dbReference>